<dbReference type="GO" id="GO:0016747">
    <property type="term" value="F:acyltransferase activity, transferring groups other than amino-acyl groups"/>
    <property type="evidence" value="ECO:0007669"/>
    <property type="project" value="InterPro"/>
</dbReference>
<dbReference type="Pfam" id="PF00583">
    <property type="entry name" value="Acetyltransf_1"/>
    <property type="match status" value="1"/>
</dbReference>
<comment type="caution">
    <text evidence="2">The sequence shown here is derived from an EMBL/GenBank/DDBJ whole genome shotgun (WGS) entry which is preliminary data.</text>
</comment>
<dbReference type="Proteomes" id="UP000231019">
    <property type="component" value="Unassembled WGS sequence"/>
</dbReference>
<dbReference type="InterPro" id="IPR016181">
    <property type="entry name" value="Acyl_CoA_acyltransferase"/>
</dbReference>
<evidence type="ECO:0000313" key="2">
    <source>
        <dbReference type="EMBL" id="PIW16815.1"/>
    </source>
</evidence>
<name>A0A2M7G4H0_9BACT</name>
<dbReference type="PROSITE" id="PS51186">
    <property type="entry name" value="GNAT"/>
    <property type="match status" value="1"/>
</dbReference>
<gene>
    <name evidence="2" type="ORF">COW36_11065</name>
</gene>
<evidence type="ECO:0000259" key="1">
    <source>
        <dbReference type="PROSITE" id="PS51186"/>
    </source>
</evidence>
<dbReference type="CDD" id="cd16936">
    <property type="entry name" value="HATPase_RsbW-like"/>
    <property type="match status" value="1"/>
</dbReference>
<evidence type="ECO:0000313" key="3">
    <source>
        <dbReference type="Proteomes" id="UP000231019"/>
    </source>
</evidence>
<dbReference type="InterPro" id="IPR036890">
    <property type="entry name" value="HATPase_C_sf"/>
</dbReference>
<dbReference type="Gene3D" id="3.30.565.10">
    <property type="entry name" value="Histidine kinase-like ATPase, C-terminal domain"/>
    <property type="match status" value="1"/>
</dbReference>
<sequence>MEKLRVSCLSENIAPLVEFCCFWAQGHGLSAKEAERWSLALDELLTNIVLFGFQESDSPEDLEIQFQVHPTALEIIILEKGEPFEPKFHPYHPEAVIQNHHFEGSGLHLIQAFSDDFHFFNKGRSGKEFRLLKNLSPHVFKSQPLLPESQVQDLLSSESLIRQVLPSDAESISRLIFRTYGHTYPKEELYYPQKIAQALRQKQKFGVLCQQPNGLAIGYFAVLKMKDSAIGEVAEAVVSTAYRGQGLMTRMMQELLELSKSKGLKGVFAEAITMHTASQRVNSRFKFVSTALLLNAFPGVQSKGFNGVQKERLSVLIEYFPFEIPSLRKVYLPKHFRKILLEIYHQLGFILQEEKVPASLESCLASETQFEAVLGYKFQNALLVLTQCGADLKSCLKKQVEYLLQKGFLTLQIDLPLEAPWTPWATQELQGLGFFFAGLFPLAHAESDYLRLQKCHCQPPLKQIHLYSDLALKIRKKVALEFKKWNCN</sequence>
<dbReference type="InterPro" id="IPR003594">
    <property type="entry name" value="HATPase_dom"/>
</dbReference>
<dbReference type="SUPFAM" id="SSF55729">
    <property type="entry name" value="Acyl-CoA N-acyltransferases (Nat)"/>
    <property type="match status" value="1"/>
</dbReference>
<dbReference type="Pfam" id="PF13581">
    <property type="entry name" value="HATPase_c_2"/>
    <property type="match status" value="1"/>
</dbReference>
<dbReference type="InterPro" id="IPR000182">
    <property type="entry name" value="GNAT_dom"/>
</dbReference>
<dbReference type="Gene3D" id="3.40.630.30">
    <property type="match status" value="1"/>
</dbReference>
<feature type="domain" description="N-acetyltransferase" evidence="1">
    <location>
        <begin position="159"/>
        <end position="337"/>
    </location>
</feature>
<accession>A0A2M7G4H0</accession>
<reference evidence="2 3" key="1">
    <citation type="submission" date="2017-09" db="EMBL/GenBank/DDBJ databases">
        <title>Depth-based differentiation of microbial function through sediment-hosted aquifers and enrichment of novel symbionts in the deep terrestrial subsurface.</title>
        <authorList>
            <person name="Probst A.J."/>
            <person name="Ladd B."/>
            <person name="Jarett J.K."/>
            <person name="Geller-Mcgrath D.E."/>
            <person name="Sieber C.M."/>
            <person name="Emerson J.B."/>
            <person name="Anantharaman K."/>
            <person name="Thomas B.C."/>
            <person name="Malmstrom R."/>
            <person name="Stieglmeier M."/>
            <person name="Klingl A."/>
            <person name="Woyke T."/>
            <person name="Ryan C.M."/>
            <person name="Banfield J.F."/>
        </authorList>
    </citation>
    <scope>NUCLEOTIDE SEQUENCE [LARGE SCALE GENOMIC DNA]</scope>
    <source>
        <strain evidence="2">CG17_big_fil_post_rev_8_21_14_2_50_48_46</strain>
    </source>
</reference>
<dbReference type="AlphaFoldDB" id="A0A2M7G4H0"/>
<dbReference type="EMBL" id="PFFQ01000034">
    <property type="protein sequence ID" value="PIW16815.1"/>
    <property type="molecule type" value="Genomic_DNA"/>
</dbReference>
<protein>
    <recommendedName>
        <fullName evidence="1">N-acetyltransferase domain-containing protein</fullName>
    </recommendedName>
</protein>
<organism evidence="2 3">
    <name type="scientific">bacterium (Candidatus Blackallbacteria) CG17_big_fil_post_rev_8_21_14_2_50_48_46</name>
    <dbReference type="NCBI Taxonomy" id="2014261"/>
    <lineage>
        <taxon>Bacteria</taxon>
        <taxon>Candidatus Blackallbacteria</taxon>
    </lineage>
</organism>
<proteinExistence type="predicted"/>
<dbReference type="CDD" id="cd04301">
    <property type="entry name" value="NAT_SF"/>
    <property type="match status" value="1"/>
</dbReference>